<feature type="transmembrane region" description="Helical" evidence="1">
    <location>
        <begin position="151"/>
        <end position="169"/>
    </location>
</feature>
<reference evidence="2 3" key="1">
    <citation type="journal article" date="2018" name="Sci. Rep.">
        <title>Genomic signatures of local adaptation to the degree of environmental predictability in rotifers.</title>
        <authorList>
            <person name="Franch-Gras L."/>
            <person name="Hahn C."/>
            <person name="Garcia-Roger E.M."/>
            <person name="Carmona M.J."/>
            <person name="Serra M."/>
            <person name="Gomez A."/>
        </authorList>
    </citation>
    <scope>NUCLEOTIDE SEQUENCE [LARGE SCALE GENOMIC DNA]</scope>
    <source>
        <strain evidence="2">HYR1</strain>
    </source>
</reference>
<evidence type="ECO:0000313" key="3">
    <source>
        <dbReference type="Proteomes" id="UP000276133"/>
    </source>
</evidence>
<dbReference type="Proteomes" id="UP000276133">
    <property type="component" value="Unassembled WGS sequence"/>
</dbReference>
<proteinExistence type="predicted"/>
<dbReference type="EMBL" id="REGN01000564">
    <property type="protein sequence ID" value="RNA40988.1"/>
    <property type="molecule type" value="Genomic_DNA"/>
</dbReference>
<keyword evidence="1" id="KW-0472">Membrane</keyword>
<evidence type="ECO:0000313" key="2">
    <source>
        <dbReference type="EMBL" id="RNA40988.1"/>
    </source>
</evidence>
<protein>
    <submittedName>
        <fullName evidence="2">Uncharacterized protein</fullName>
    </submittedName>
</protein>
<keyword evidence="3" id="KW-1185">Reference proteome</keyword>
<comment type="caution">
    <text evidence="2">The sequence shown here is derived from an EMBL/GenBank/DDBJ whole genome shotgun (WGS) entry which is preliminary data.</text>
</comment>
<feature type="transmembrane region" description="Helical" evidence="1">
    <location>
        <begin position="124"/>
        <end position="145"/>
    </location>
</feature>
<feature type="transmembrane region" description="Helical" evidence="1">
    <location>
        <begin position="84"/>
        <end position="104"/>
    </location>
</feature>
<accession>A0A3M7SZH2</accession>
<keyword evidence="1" id="KW-0812">Transmembrane</keyword>
<keyword evidence="1" id="KW-1133">Transmembrane helix</keyword>
<evidence type="ECO:0000256" key="1">
    <source>
        <dbReference type="SAM" id="Phobius"/>
    </source>
</evidence>
<sequence length="268" mass="31209">MKYNLKNFASNFRKTLKNFYLFKPIDIKIVKSRIHGNSRYFIAFRVKRQRSNSFALFTFYHLSRCFISHSLLRMSKISQKAHTFSFHISSFIIIQLWLIILIFILIKFTIKRFNKRTRTIKHKFVISVIILFIHFLIAQLQIGPARIPKQIIMKIGLVTLLLVLILELLGDAKDWKGLSLTGIRELMGGLEGELRFRFCLSTRPSISSKPVVTGARHNMVLVQPSYVKYPVLVSVEAYHHRLQRRKSVDSNVVHMLGSCGQVGTRRVY</sequence>
<organism evidence="2 3">
    <name type="scientific">Brachionus plicatilis</name>
    <name type="common">Marine rotifer</name>
    <name type="synonym">Brachionus muelleri</name>
    <dbReference type="NCBI Taxonomy" id="10195"/>
    <lineage>
        <taxon>Eukaryota</taxon>
        <taxon>Metazoa</taxon>
        <taxon>Spiralia</taxon>
        <taxon>Gnathifera</taxon>
        <taxon>Rotifera</taxon>
        <taxon>Eurotatoria</taxon>
        <taxon>Monogononta</taxon>
        <taxon>Pseudotrocha</taxon>
        <taxon>Ploima</taxon>
        <taxon>Brachionidae</taxon>
        <taxon>Brachionus</taxon>
    </lineage>
</organism>
<dbReference type="AlphaFoldDB" id="A0A3M7SZH2"/>
<name>A0A3M7SZH2_BRAPC</name>
<feature type="transmembrane region" description="Helical" evidence="1">
    <location>
        <begin position="54"/>
        <end position="72"/>
    </location>
</feature>
<gene>
    <name evidence="2" type="ORF">BpHYR1_044511</name>
</gene>